<accession>A0AA39WL97</accession>
<gene>
    <name evidence="2" type="ORF">B0T14DRAFT_525305</name>
</gene>
<evidence type="ECO:0000256" key="1">
    <source>
        <dbReference type="SAM" id="Phobius"/>
    </source>
</evidence>
<protein>
    <submittedName>
        <fullName evidence="2">Uncharacterized protein</fullName>
    </submittedName>
</protein>
<keyword evidence="3" id="KW-1185">Reference proteome</keyword>
<dbReference type="AlphaFoldDB" id="A0AA39WL97"/>
<proteinExistence type="predicted"/>
<comment type="caution">
    <text evidence="2">The sequence shown here is derived from an EMBL/GenBank/DDBJ whole genome shotgun (WGS) entry which is preliminary data.</text>
</comment>
<feature type="transmembrane region" description="Helical" evidence="1">
    <location>
        <begin position="219"/>
        <end position="244"/>
    </location>
</feature>
<dbReference type="EMBL" id="JAULSU010000005">
    <property type="protein sequence ID" value="KAK0617493.1"/>
    <property type="molecule type" value="Genomic_DNA"/>
</dbReference>
<feature type="transmembrane region" description="Helical" evidence="1">
    <location>
        <begin position="47"/>
        <end position="69"/>
    </location>
</feature>
<organism evidence="2 3">
    <name type="scientific">Immersiella caudata</name>
    <dbReference type="NCBI Taxonomy" id="314043"/>
    <lineage>
        <taxon>Eukaryota</taxon>
        <taxon>Fungi</taxon>
        <taxon>Dikarya</taxon>
        <taxon>Ascomycota</taxon>
        <taxon>Pezizomycotina</taxon>
        <taxon>Sordariomycetes</taxon>
        <taxon>Sordariomycetidae</taxon>
        <taxon>Sordariales</taxon>
        <taxon>Lasiosphaeriaceae</taxon>
        <taxon>Immersiella</taxon>
    </lineage>
</organism>
<feature type="transmembrane region" description="Helical" evidence="1">
    <location>
        <begin position="125"/>
        <end position="146"/>
    </location>
</feature>
<feature type="transmembrane region" description="Helical" evidence="1">
    <location>
        <begin position="6"/>
        <end position="26"/>
    </location>
</feature>
<keyword evidence="1" id="KW-1133">Transmembrane helix</keyword>
<feature type="transmembrane region" description="Helical" evidence="1">
    <location>
        <begin position="250"/>
        <end position="273"/>
    </location>
</feature>
<evidence type="ECO:0000313" key="2">
    <source>
        <dbReference type="EMBL" id="KAK0617493.1"/>
    </source>
</evidence>
<keyword evidence="1" id="KW-0472">Membrane</keyword>
<feature type="transmembrane region" description="Helical" evidence="1">
    <location>
        <begin position="81"/>
        <end position="104"/>
    </location>
</feature>
<evidence type="ECO:0000313" key="3">
    <source>
        <dbReference type="Proteomes" id="UP001175000"/>
    </source>
</evidence>
<keyword evidence="1" id="KW-0812">Transmembrane</keyword>
<feature type="transmembrane region" description="Helical" evidence="1">
    <location>
        <begin position="166"/>
        <end position="194"/>
    </location>
</feature>
<dbReference type="Proteomes" id="UP001175000">
    <property type="component" value="Unassembled WGS sequence"/>
</dbReference>
<sequence>MIAAIIVLVLLVLLLIGLIGLTVLTHRNVHPRGDPARLAFPRLKSTLHLFLCGVLFNVVTLIVGISYTASLDGTYYPGSRVVSHLSVTGSLLISLASCAFIVTTADLAAGVRRAALGSSVNPRKFLLTINILTSIAAVFWFAYFVVRQVQYTRASRGEDYDSDFAIVSFVFAVLGLAGFGLLLISAITVLVYAVRSRNAVRRKAAAGSADDHLKTAKRIVAIASVNIVIFAWTIVAAFLIGFGVGYYVSIWNIIDVVISQFGMFALLVVIYFIGKAEKGGLWTVDLEGLPLSVERSV</sequence>
<name>A0AA39WL97_9PEZI</name>
<reference evidence="2" key="1">
    <citation type="submission" date="2023-06" db="EMBL/GenBank/DDBJ databases">
        <title>Genome-scale phylogeny and comparative genomics of the fungal order Sordariales.</title>
        <authorList>
            <consortium name="Lawrence Berkeley National Laboratory"/>
            <person name="Hensen N."/>
            <person name="Bonometti L."/>
            <person name="Westerberg I."/>
            <person name="Brannstrom I.O."/>
            <person name="Guillou S."/>
            <person name="Cros-Aarteil S."/>
            <person name="Calhoun S."/>
            <person name="Haridas S."/>
            <person name="Kuo A."/>
            <person name="Mondo S."/>
            <person name="Pangilinan J."/>
            <person name="Riley R."/>
            <person name="Labutti K."/>
            <person name="Andreopoulos B."/>
            <person name="Lipzen A."/>
            <person name="Chen C."/>
            <person name="Yanf M."/>
            <person name="Daum C."/>
            <person name="Ng V."/>
            <person name="Clum A."/>
            <person name="Steindorff A."/>
            <person name="Ohm R."/>
            <person name="Martin F."/>
            <person name="Silar P."/>
            <person name="Natvig D."/>
            <person name="Lalanne C."/>
            <person name="Gautier V."/>
            <person name="Ament-Velasquez S.L."/>
            <person name="Kruys A."/>
            <person name="Hutchinson M.I."/>
            <person name="Powell A.J."/>
            <person name="Barry K."/>
            <person name="Miller A.N."/>
            <person name="Grigoriev I.V."/>
            <person name="Debuchy R."/>
            <person name="Gladieux P."/>
            <person name="Thoren M.H."/>
            <person name="Johannesson H."/>
        </authorList>
    </citation>
    <scope>NUCLEOTIDE SEQUENCE</scope>
    <source>
        <strain evidence="2">CBS 606.72</strain>
    </source>
</reference>